<reference evidence="3 4" key="1">
    <citation type="journal article" date="2023" name="Genes (Basel)">
        <title>Chromosome-Level Genome Assembly and Circadian Gene Repertoire of the Patagonia Blennie Eleginops maclovinus-The Closest Ancestral Proxy of Antarctic Cryonotothenioids.</title>
        <authorList>
            <person name="Cheng C.C."/>
            <person name="Rivera-Colon A.G."/>
            <person name="Minhas B.F."/>
            <person name="Wilson L."/>
            <person name="Rayamajhi N."/>
            <person name="Vargas-Chacoff L."/>
            <person name="Catchen J.M."/>
        </authorList>
    </citation>
    <scope>NUCLEOTIDE SEQUENCE [LARGE SCALE GENOMIC DNA]</scope>
    <source>
        <strain evidence="3">JMC-PN-2008</strain>
    </source>
</reference>
<reference evidence="3 4" key="2">
    <citation type="journal article" date="2023" name="Mol. Biol. Evol.">
        <title>Genomics of Secondarily Temperate Adaptation in the Only Non-Antarctic Icefish.</title>
        <authorList>
            <person name="Rivera-Colon A.G."/>
            <person name="Rayamajhi N."/>
            <person name="Minhas B.F."/>
            <person name="Madrigal G."/>
            <person name="Bilyk K.T."/>
            <person name="Yoon V."/>
            <person name="Hune M."/>
            <person name="Gregory S."/>
            <person name="Cheng C.H.C."/>
            <person name="Catchen J.M."/>
        </authorList>
    </citation>
    <scope>NUCLEOTIDE SEQUENCE [LARGE SCALE GENOMIC DNA]</scope>
    <source>
        <strain evidence="3">JMC-PN-2008</strain>
    </source>
</reference>
<dbReference type="Proteomes" id="UP001346869">
    <property type="component" value="Unassembled WGS sequence"/>
</dbReference>
<dbReference type="PANTHER" id="PTHR10903">
    <property type="entry name" value="GTPASE, IMAP FAMILY MEMBER-RELATED"/>
    <property type="match status" value="1"/>
</dbReference>
<feature type="coiled-coil region" evidence="1">
    <location>
        <begin position="322"/>
        <end position="363"/>
    </location>
</feature>
<keyword evidence="4" id="KW-1185">Reference proteome</keyword>
<accession>A0AAN7XCX4</accession>
<dbReference type="AlphaFoldDB" id="A0AAN7XCX4"/>
<dbReference type="InterPro" id="IPR027417">
    <property type="entry name" value="P-loop_NTPase"/>
</dbReference>
<dbReference type="PANTHER" id="PTHR10903:SF107">
    <property type="entry name" value="GTPASE IMAP FAMILY MEMBER 4-LIKE-RELATED"/>
    <property type="match status" value="1"/>
</dbReference>
<proteinExistence type="predicted"/>
<feature type="region of interest" description="Disordered" evidence="2">
    <location>
        <begin position="229"/>
        <end position="258"/>
    </location>
</feature>
<gene>
    <name evidence="3" type="ORF">PBY51_002775</name>
</gene>
<keyword evidence="1" id="KW-0175">Coiled coil</keyword>
<name>A0AAN7XCX4_ELEMC</name>
<evidence type="ECO:0000313" key="3">
    <source>
        <dbReference type="EMBL" id="KAK5858652.1"/>
    </source>
</evidence>
<feature type="coiled-coil region" evidence="1">
    <location>
        <begin position="79"/>
        <end position="142"/>
    </location>
</feature>
<feature type="region of interest" description="Disordered" evidence="2">
    <location>
        <begin position="190"/>
        <end position="211"/>
    </location>
</feature>
<evidence type="ECO:0000256" key="1">
    <source>
        <dbReference type="SAM" id="Coils"/>
    </source>
</evidence>
<dbReference type="InterPro" id="IPR045058">
    <property type="entry name" value="GIMA/IAN/Toc"/>
</dbReference>
<comment type="caution">
    <text evidence="3">The sequence shown here is derived from an EMBL/GenBank/DDBJ whole genome shotgun (WGS) entry which is preliminary data.</text>
</comment>
<dbReference type="EMBL" id="JAUZQC010000015">
    <property type="protein sequence ID" value="KAK5858652.1"/>
    <property type="molecule type" value="Genomic_DNA"/>
</dbReference>
<protein>
    <submittedName>
        <fullName evidence="3">Uncharacterized protein</fullName>
    </submittedName>
</protein>
<sequence length="677" mass="78940">MGKLQEKDEELTQRDRENETEIIKLKSLIEQTKSELKELTAKMEKEMTSMIQGYEKEIARRNESVESIAKERDYAISRSEEVAGKYEESRGRFEELQEENEKLRKDIDNLKIKHEEEVRKHLEGYEEQVKSIEEEIVKNRDLEVKGLREANGNLQVEIERMGGEAERQMKEMRDCVEKERGLKMKDEDFLKREKEVEEREQALRRSEDELRKRGYELDAKEERLAEKVKELESKEEELSKKEASVEKEKEEKDRYEHDIQKKERELDILLRALEGKQKELNFHGHDLQEKVKGMKDHGKELKDKEYYLRNEEQGLLNWKSELQVQNETVNSTTQQLDEMRKELALLKEELHSKERTLKASLKKLGKWEQNLKEREEGLCRRENGEYCDKDCFDGTDGIESSEDDLHLMYREVSERRERGRESDKGGKEREDQRSNCHLEILEEIETTEEKEGMIDKAGEMKENKGKGDLERANVAQDLQFLSPSQGHRRSKDLRVVVLGESWSSRSPAGVSILCGEETTLGDLATFRSWRGQIAGRGLAVAEPLGLKWRDGPDPTNVTQRKSILDSASWCPPGPQIVLLLMPAFLTCTRKYSRAVEEHMGLLGEDIWKRTLVLFTWGEMLGESAEQLILRNGELMKLVEQCEGRYHVLSSKKNNARIEGLLEKMEDMVALNNCDETV</sequence>
<dbReference type="Gene3D" id="3.40.50.300">
    <property type="entry name" value="P-loop containing nucleotide triphosphate hydrolases"/>
    <property type="match status" value="1"/>
</dbReference>
<evidence type="ECO:0000313" key="4">
    <source>
        <dbReference type="Proteomes" id="UP001346869"/>
    </source>
</evidence>
<feature type="coiled-coil region" evidence="1">
    <location>
        <begin position="22"/>
        <end position="49"/>
    </location>
</feature>
<feature type="region of interest" description="Disordered" evidence="2">
    <location>
        <begin position="411"/>
        <end position="435"/>
    </location>
</feature>
<evidence type="ECO:0000256" key="2">
    <source>
        <dbReference type="SAM" id="MobiDB-lite"/>
    </source>
</evidence>
<organism evidence="3 4">
    <name type="scientific">Eleginops maclovinus</name>
    <name type="common">Patagonian blennie</name>
    <name type="synonym">Eleginus maclovinus</name>
    <dbReference type="NCBI Taxonomy" id="56733"/>
    <lineage>
        <taxon>Eukaryota</taxon>
        <taxon>Metazoa</taxon>
        <taxon>Chordata</taxon>
        <taxon>Craniata</taxon>
        <taxon>Vertebrata</taxon>
        <taxon>Euteleostomi</taxon>
        <taxon>Actinopterygii</taxon>
        <taxon>Neopterygii</taxon>
        <taxon>Teleostei</taxon>
        <taxon>Neoteleostei</taxon>
        <taxon>Acanthomorphata</taxon>
        <taxon>Eupercaria</taxon>
        <taxon>Perciformes</taxon>
        <taxon>Notothenioidei</taxon>
        <taxon>Eleginopidae</taxon>
        <taxon>Eleginops</taxon>
    </lineage>
</organism>